<name>A0A5C6RIA9_9BACT</name>
<proteinExistence type="inferred from homology"/>
<dbReference type="Pfam" id="PF20216">
    <property type="entry name" value="DUF6576"/>
    <property type="match status" value="1"/>
</dbReference>
<feature type="domain" description="Peptidase S54 rhomboid" evidence="9">
    <location>
        <begin position="71"/>
        <end position="216"/>
    </location>
</feature>
<dbReference type="Pfam" id="PF01694">
    <property type="entry name" value="Rhomboid"/>
    <property type="match status" value="1"/>
</dbReference>
<dbReference type="InterPro" id="IPR035952">
    <property type="entry name" value="Rhomboid-like_sf"/>
</dbReference>
<feature type="transmembrane region" description="Helical" evidence="8">
    <location>
        <begin position="111"/>
        <end position="135"/>
    </location>
</feature>
<evidence type="ECO:0000259" key="10">
    <source>
        <dbReference type="Pfam" id="PF20216"/>
    </source>
</evidence>
<keyword evidence="6 8" id="KW-0472">Membrane</keyword>
<comment type="similarity">
    <text evidence="2">Belongs to the peptidase S54 family.</text>
</comment>
<evidence type="ECO:0000256" key="1">
    <source>
        <dbReference type="ARBA" id="ARBA00004141"/>
    </source>
</evidence>
<feature type="transmembrane region" description="Helical" evidence="8">
    <location>
        <begin position="175"/>
        <end position="193"/>
    </location>
</feature>
<dbReference type="RefSeq" id="WP_147168749.1">
    <property type="nucleotide sequence ID" value="NZ_VOOR01000043.1"/>
</dbReference>
<sequence>MLQSIWDDVKRELSRGNMITQLIIINVAVFVLINLVQLFLYLGNAGVVPGLYHTILHFFCMSSDWTFFLTHPWGLFTSIFLHEGFFHILWNMLFLYWFGRIVGDFIGDQRILPLYLLGGIAGGIVFFISANLLPYGAGGRFALGASAGVMAIVVAAGSIAPDYIMRLLFLGDVKLKYIVAVLVFLDLIFIPQGGNTGGHFAHLGGAAFGWLFVAQLRQGNDFAEPVNRVLEKVQGFFNRLFSGQGGRKGPKVVYRNPERKSTGRGQAAPDGPQSTAYQEKLDAILDKIKDAGYDSLSKEEKEFLFNASKK</sequence>
<dbReference type="Proteomes" id="UP000321580">
    <property type="component" value="Unassembled WGS sequence"/>
</dbReference>
<dbReference type="InterPro" id="IPR050925">
    <property type="entry name" value="Rhomboid_protease_S54"/>
</dbReference>
<dbReference type="Gene3D" id="1.20.1540.10">
    <property type="entry name" value="Rhomboid-like"/>
    <property type="match status" value="1"/>
</dbReference>
<accession>A0A5C6RIA9</accession>
<feature type="region of interest" description="Disordered" evidence="7">
    <location>
        <begin position="245"/>
        <end position="274"/>
    </location>
</feature>
<dbReference type="PANTHER" id="PTHR43731:SF14">
    <property type="entry name" value="PRESENILIN-ASSOCIATED RHOMBOID-LIKE PROTEIN, MITOCHONDRIAL"/>
    <property type="match status" value="1"/>
</dbReference>
<protein>
    <submittedName>
        <fullName evidence="11">Rhomboid family intramembrane serine protease</fullName>
    </submittedName>
</protein>
<gene>
    <name evidence="11" type="ORF">FRY97_16895</name>
</gene>
<dbReference type="GO" id="GO:0004252">
    <property type="term" value="F:serine-type endopeptidase activity"/>
    <property type="evidence" value="ECO:0007669"/>
    <property type="project" value="InterPro"/>
</dbReference>
<feature type="transmembrane region" description="Helical" evidence="8">
    <location>
        <begin position="141"/>
        <end position="163"/>
    </location>
</feature>
<evidence type="ECO:0000256" key="7">
    <source>
        <dbReference type="SAM" id="MobiDB-lite"/>
    </source>
</evidence>
<feature type="transmembrane region" description="Helical" evidence="8">
    <location>
        <begin position="73"/>
        <end position="99"/>
    </location>
</feature>
<dbReference type="OrthoDB" id="680602at2"/>
<keyword evidence="3 8" id="KW-0812">Transmembrane</keyword>
<evidence type="ECO:0000256" key="5">
    <source>
        <dbReference type="ARBA" id="ARBA00022989"/>
    </source>
</evidence>
<dbReference type="AlphaFoldDB" id="A0A5C6RIA9"/>
<keyword evidence="11" id="KW-0645">Protease</keyword>
<dbReference type="SUPFAM" id="SSF144091">
    <property type="entry name" value="Rhomboid-like"/>
    <property type="match status" value="1"/>
</dbReference>
<dbReference type="InterPro" id="IPR022764">
    <property type="entry name" value="Peptidase_S54_rhomboid_dom"/>
</dbReference>
<comment type="subcellular location">
    <subcellularLocation>
        <location evidence="1">Membrane</location>
        <topology evidence="1">Multi-pass membrane protein</topology>
    </subcellularLocation>
</comment>
<keyword evidence="12" id="KW-1185">Reference proteome</keyword>
<evidence type="ECO:0000256" key="8">
    <source>
        <dbReference type="SAM" id="Phobius"/>
    </source>
</evidence>
<dbReference type="GO" id="GO:0016020">
    <property type="term" value="C:membrane"/>
    <property type="evidence" value="ECO:0007669"/>
    <property type="project" value="UniProtKB-SubCell"/>
</dbReference>
<evidence type="ECO:0000313" key="11">
    <source>
        <dbReference type="EMBL" id="TXB61853.1"/>
    </source>
</evidence>
<evidence type="ECO:0000259" key="9">
    <source>
        <dbReference type="Pfam" id="PF01694"/>
    </source>
</evidence>
<reference evidence="11 12" key="1">
    <citation type="submission" date="2019-08" db="EMBL/GenBank/DDBJ databases">
        <title>Genome of Phaeodactylibacter luteus.</title>
        <authorList>
            <person name="Bowman J.P."/>
        </authorList>
    </citation>
    <scope>NUCLEOTIDE SEQUENCE [LARGE SCALE GENOMIC DNA]</scope>
    <source>
        <strain evidence="11 12">KCTC 42180</strain>
    </source>
</reference>
<feature type="domain" description="DUF6576" evidence="10">
    <location>
        <begin position="277"/>
        <end position="310"/>
    </location>
</feature>
<evidence type="ECO:0000256" key="2">
    <source>
        <dbReference type="ARBA" id="ARBA00009045"/>
    </source>
</evidence>
<feature type="transmembrane region" description="Helical" evidence="8">
    <location>
        <begin position="21"/>
        <end position="42"/>
    </location>
</feature>
<comment type="caution">
    <text evidence="11">The sequence shown here is derived from an EMBL/GenBank/DDBJ whole genome shotgun (WGS) entry which is preliminary data.</text>
</comment>
<evidence type="ECO:0000313" key="12">
    <source>
        <dbReference type="Proteomes" id="UP000321580"/>
    </source>
</evidence>
<dbReference type="EMBL" id="VOOR01000043">
    <property type="protein sequence ID" value="TXB61853.1"/>
    <property type="molecule type" value="Genomic_DNA"/>
</dbReference>
<keyword evidence="4" id="KW-0378">Hydrolase</keyword>
<evidence type="ECO:0000256" key="6">
    <source>
        <dbReference type="ARBA" id="ARBA00023136"/>
    </source>
</evidence>
<dbReference type="PANTHER" id="PTHR43731">
    <property type="entry name" value="RHOMBOID PROTEASE"/>
    <property type="match status" value="1"/>
</dbReference>
<dbReference type="InterPro" id="IPR046483">
    <property type="entry name" value="DUF6576"/>
</dbReference>
<evidence type="ECO:0000256" key="3">
    <source>
        <dbReference type="ARBA" id="ARBA00022692"/>
    </source>
</evidence>
<dbReference type="GO" id="GO:0006508">
    <property type="term" value="P:proteolysis"/>
    <property type="evidence" value="ECO:0007669"/>
    <property type="project" value="UniProtKB-KW"/>
</dbReference>
<keyword evidence="5 8" id="KW-1133">Transmembrane helix</keyword>
<organism evidence="11 12">
    <name type="scientific">Phaeodactylibacter luteus</name>
    <dbReference type="NCBI Taxonomy" id="1564516"/>
    <lineage>
        <taxon>Bacteria</taxon>
        <taxon>Pseudomonadati</taxon>
        <taxon>Bacteroidota</taxon>
        <taxon>Saprospiria</taxon>
        <taxon>Saprospirales</taxon>
        <taxon>Haliscomenobacteraceae</taxon>
        <taxon>Phaeodactylibacter</taxon>
    </lineage>
</organism>
<evidence type="ECO:0000256" key="4">
    <source>
        <dbReference type="ARBA" id="ARBA00022801"/>
    </source>
</evidence>